<dbReference type="Pfam" id="PF00665">
    <property type="entry name" value="rve"/>
    <property type="match status" value="1"/>
</dbReference>
<organism evidence="2 3">
    <name type="scientific">Hibiscus sabdariffa</name>
    <name type="common">roselle</name>
    <dbReference type="NCBI Taxonomy" id="183260"/>
    <lineage>
        <taxon>Eukaryota</taxon>
        <taxon>Viridiplantae</taxon>
        <taxon>Streptophyta</taxon>
        <taxon>Embryophyta</taxon>
        <taxon>Tracheophyta</taxon>
        <taxon>Spermatophyta</taxon>
        <taxon>Magnoliopsida</taxon>
        <taxon>eudicotyledons</taxon>
        <taxon>Gunneridae</taxon>
        <taxon>Pentapetalae</taxon>
        <taxon>rosids</taxon>
        <taxon>malvids</taxon>
        <taxon>Malvales</taxon>
        <taxon>Malvaceae</taxon>
        <taxon>Malvoideae</taxon>
        <taxon>Hibiscus</taxon>
    </lineage>
</organism>
<protein>
    <recommendedName>
        <fullName evidence="1">Integrase catalytic domain-containing protein</fullName>
    </recommendedName>
</protein>
<name>A0ABR2QJE1_9ROSI</name>
<evidence type="ECO:0000313" key="2">
    <source>
        <dbReference type="EMBL" id="KAK9000792.1"/>
    </source>
</evidence>
<dbReference type="EMBL" id="JBBPBN010000037">
    <property type="protein sequence ID" value="KAK9000792.1"/>
    <property type="molecule type" value="Genomic_DNA"/>
</dbReference>
<dbReference type="InterPro" id="IPR041588">
    <property type="entry name" value="Integrase_H2C2"/>
</dbReference>
<sequence length="430" mass="50341">MPWFADMVNYLVTGKVPTHLSRSAINKIKKESRFFVWDDPYLWKHCSDQLIRRYITEEEVNLILNFFHSYSCGGHFGPKRTAHKILECGFFWPTIFRDANFYCKTCEKCQRVGNLSRKSEMPMSPINVCEIFDVWGLDYMGPFVSSFGNTYIILAVDYVSMWVEAKATRNNDARTTVNFLKNFVFSRFGMPRTIIRDRGTHFLNRVIEVLMKKHGVTHRVAMSYHPQSNGQAEVSNREIKTILEKIVKPDRKDWSLKLSDALWAYRTAYKGPTGMSPYRLIYGKPCHLPVELEHRAYWAVKSCNMEMEAIGQARKLDIQELEEIRRNAYDSARIFKDKTKEFHDRIISFKSFNFSQKVLLFNSKLKLFSGKLRSKWLGPFTVTEVFPHGAVEVENDSRERFKVNGQRLKPYYENTPTGLVEEIHLENPEI</sequence>
<gene>
    <name evidence="2" type="ORF">V6N11_081278</name>
</gene>
<proteinExistence type="predicted"/>
<dbReference type="Proteomes" id="UP001396334">
    <property type="component" value="Unassembled WGS sequence"/>
</dbReference>
<dbReference type="SUPFAM" id="SSF53098">
    <property type="entry name" value="Ribonuclease H-like"/>
    <property type="match status" value="1"/>
</dbReference>
<dbReference type="InterPro" id="IPR052160">
    <property type="entry name" value="Gypsy_RT_Integrase-like"/>
</dbReference>
<dbReference type="InterPro" id="IPR001584">
    <property type="entry name" value="Integrase_cat-core"/>
</dbReference>
<dbReference type="Pfam" id="PF17921">
    <property type="entry name" value="Integrase_H2C2"/>
    <property type="match status" value="1"/>
</dbReference>
<dbReference type="InterPro" id="IPR036397">
    <property type="entry name" value="RNaseH_sf"/>
</dbReference>
<dbReference type="PANTHER" id="PTHR47266">
    <property type="entry name" value="ENDONUCLEASE-RELATED"/>
    <property type="match status" value="1"/>
</dbReference>
<keyword evidence="3" id="KW-1185">Reference proteome</keyword>
<reference evidence="2 3" key="1">
    <citation type="journal article" date="2024" name="G3 (Bethesda)">
        <title>Genome assembly of Hibiscus sabdariffa L. provides insights into metabolisms of medicinal natural products.</title>
        <authorList>
            <person name="Kim T."/>
        </authorList>
    </citation>
    <scope>NUCLEOTIDE SEQUENCE [LARGE SCALE GENOMIC DNA]</scope>
    <source>
        <strain evidence="2">TK-2024</strain>
        <tissue evidence="2">Old leaves</tissue>
    </source>
</reference>
<evidence type="ECO:0000259" key="1">
    <source>
        <dbReference type="PROSITE" id="PS50994"/>
    </source>
</evidence>
<dbReference type="Gene3D" id="3.30.420.10">
    <property type="entry name" value="Ribonuclease H-like superfamily/Ribonuclease H"/>
    <property type="match status" value="1"/>
</dbReference>
<dbReference type="Gene3D" id="1.10.340.70">
    <property type="match status" value="1"/>
</dbReference>
<comment type="caution">
    <text evidence="2">The sequence shown here is derived from an EMBL/GenBank/DDBJ whole genome shotgun (WGS) entry which is preliminary data.</text>
</comment>
<dbReference type="PROSITE" id="PS50994">
    <property type="entry name" value="INTEGRASE"/>
    <property type="match status" value="1"/>
</dbReference>
<accession>A0ABR2QJE1</accession>
<feature type="domain" description="Integrase catalytic" evidence="1">
    <location>
        <begin position="121"/>
        <end position="285"/>
    </location>
</feature>
<evidence type="ECO:0000313" key="3">
    <source>
        <dbReference type="Proteomes" id="UP001396334"/>
    </source>
</evidence>
<dbReference type="InterPro" id="IPR012337">
    <property type="entry name" value="RNaseH-like_sf"/>
</dbReference>